<dbReference type="Proteomes" id="UP000321749">
    <property type="component" value="Unassembled WGS sequence"/>
</dbReference>
<feature type="compositionally biased region" description="Pro residues" evidence="2">
    <location>
        <begin position="549"/>
        <end position="560"/>
    </location>
</feature>
<dbReference type="SMART" id="SM00507">
    <property type="entry name" value="HNHc"/>
    <property type="match status" value="1"/>
</dbReference>
<organism evidence="4 5">
    <name type="scientific">Agrococcus baldri</name>
    <dbReference type="NCBI Taxonomy" id="153730"/>
    <lineage>
        <taxon>Bacteria</taxon>
        <taxon>Bacillati</taxon>
        <taxon>Actinomycetota</taxon>
        <taxon>Actinomycetes</taxon>
        <taxon>Micrococcales</taxon>
        <taxon>Microbacteriaceae</taxon>
        <taxon>Agrococcus</taxon>
    </lineage>
</organism>
<dbReference type="Pfam" id="PF02720">
    <property type="entry name" value="DUF222"/>
    <property type="match status" value="1"/>
</dbReference>
<dbReference type="RefSeq" id="WP_146792575.1">
    <property type="nucleotide sequence ID" value="NZ_BJUU01000002.1"/>
</dbReference>
<dbReference type="InterPro" id="IPR002711">
    <property type="entry name" value="HNH"/>
</dbReference>
<dbReference type="InterPro" id="IPR003615">
    <property type="entry name" value="HNH_nuc"/>
</dbReference>
<dbReference type="Gene3D" id="1.10.30.50">
    <property type="match status" value="1"/>
</dbReference>
<evidence type="ECO:0000259" key="3">
    <source>
        <dbReference type="SMART" id="SM00507"/>
    </source>
</evidence>
<feature type="domain" description="HNH nuclease" evidence="3">
    <location>
        <begin position="367"/>
        <end position="419"/>
    </location>
</feature>
<feature type="region of interest" description="Disordered" evidence="2">
    <location>
        <begin position="540"/>
        <end position="566"/>
    </location>
</feature>
<accession>A0AA87R9X9</accession>
<keyword evidence="5" id="KW-1185">Reference proteome</keyword>
<comment type="similarity">
    <text evidence="1">Belongs to the Rv1128c/1148c/1588c/1702c/1945/3466 family.</text>
</comment>
<dbReference type="CDD" id="cd00085">
    <property type="entry name" value="HNHc"/>
    <property type="match status" value="1"/>
</dbReference>
<dbReference type="GO" id="GO:0004519">
    <property type="term" value="F:endonuclease activity"/>
    <property type="evidence" value="ECO:0007669"/>
    <property type="project" value="InterPro"/>
</dbReference>
<evidence type="ECO:0000256" key="1">
    <source>
        <dbReference type="ARBA" id="ARBA00023450"/>
    </source>
</evidence>
<protein>
    <recommendedName>
        <fullName evidence="3">HNH nuclease domain-containing protein</fullName>
    </recommendedName>
</protein>
<reference evidence="4 5" key="1">
    <citation type="submission" date="2019-07" db="EMBL/GenBank/DDBJ databases">
        <title>Whole genome shotgun sequence of Agrococcus baldri NBRC 103055.</title>
        <authorList>
            <person name="Hosoyama A."/>
            <person name="Uohara A."/>
            <person name="Ohji S."/>
            <person name="Ichikawa N."/>
        </authorList>
    </citation>
    <scope>NUCLEOTIDE SEQUENCE [LARGE SCALE GENOMIC DNA]</scope>
    <source>
        <strain evidence="4 5">NBRC 103055</strain>
    </source>
</reference>
<dbReference type="EMBL" id="BJUU01000002">
    <property type="protein sequence ID" value="GEK79205.1"/>
    <property type="molecule type" value="Genomic_DNA"/>
</dbReference>
<feature type="region of interest" description="Disordered" evidence="2">
    <location>
        <begin position="455"/>
        <end position="475"/>
    </location>
</feature>
<gene>
    <name evidence="4" type="ORF">ABA31_05560</name>
</gene>
<proteinExistence type="inferred from homology"/>
<sequence>MSVVERAAMAVEAARAAFADAGELAAATQQDVVDLLAMSAELGRIADAQRVRLAGAVAERSRVADDSSICRVLGARSANAALASAFGIRGSDAASLLSMAAATSAAVGVSGQDIPVPYPRLAAALDDGELSLAQARAIVTTLAPAVPNADLEQLAWAEGLLVDAATAPEAPLTPELLVVQARAYAAVLDPDGVLPNAERQQAEREFSLRELANGSFLGKGTFTPEGGSALKAVLDANTAPRVRVRFTDDECEGAAEPEIPADDRTTKQKRHDALVAMAEAYAASGAGSVAGGEVPRLVLTGTIEAFDAYVRGIEHPDRALTVEHTGSIVPIETADRLLCDGVVQRAVLDAEGHVLDLGREQRLFSAAQRRALALQYGGCATPGCGFPVAWTEAHHVVWWSRGGRTDTKYGILLCKHCHSEVHAGRLLIVGTPGHWRVVPQLRPNDRYARVHRTGRPLQTSTRPRTAGSHAPPPLAVKLPDAVVPPVEPAMPVEPAIPVEPAMPVQPVMPAATTRFGGAFASPAAHRAAGPVEAQLRRRLRTSRRSRARPCPPAFDRPPTPQLVLRT</sequence>
<dbReference type="AlphaFoldDB" id="A0AA87R9X9"/>
<evidence type="ECO:0000313" key="5">
    <source>
        <dbReference type="Proteomes" id="UP000321749"/>
    </source>
</evidence>
<name>A0AA87R9X9_9MICO</name>
<dbReference type="Pfam" id="PF01844">
    <property type="entry name" value="HNH"/>
    <property type="match status" value="1"/>
</dbReference>
<evidence type="ECO:0000313" key="4">
    <source>
        <dbReference type="EMBL" id="GEK79205.1"/>
    </source>
</evidence>
<comment type="caution">
    <text evidence="4">The sequence shown here is derived from an EMBL/GenBank/DDBJ whole genome shotgun (WGS) entry which is preliminary data.</text>
</comment>
<evidence type="ECO:0000256" key="2">
    <source>
        <dbReference type="SAM" id="MobiDB-lite"/>
    </source>
</evidence>
<dbReference type="InterPro" id="IPR003870">
    <property type="entry name" value="DUF222"/>
</dbReference>
<dbReference type="GO" id="GO:0008270">
    <property type="term" value="F:zinc ion binding"/>
    <property type="evidence" value="ECO:0007669"/>
    <property type="project" value="InterPro"/>
</dbReference>
<dbReference type="GO" id="GO:0003676">
    <property type="term" value="F:nucleic acid binding"/>
    <property type="evidence" value="ECO:0007669"/>
    <property type="project" value="InterPro"/>
</dbReference>